<evidence type="ECO:0000256" key="2">
    <source>
        <dbReference type="ARBA" id="ARBA00022729"/>
    </source>
</evidence>
<dbReference type="PROSITE" id="PS00135">
    <property type="entry name" value="TRYPSIN_SER"/>
    <property type="match status" value="1"/>
</dbReference>
<dbReference type="GeneID" id="109412484"/>
<dbReference type="RefSeq" id="XP_062702183.1">
    <property type="nucleotide sequence ID" value="XM_062846199.1"/>
</dbReference>
<evidence type="ECO:0000256" key="9">
    <source>
        <dbReference type="RuleBase" id="RU366078"/>
    </source>
</evidence>
<dbReference type="PANTHER" id="PTHR24256">
    <property type="entry name" value="TRYPTASE-RELATED"/>
    <property type="match status" value="1"/>
</dbReference>
<keyword evidence="2" id="KW-0732">Signal</keyword>
<dbReference type="EC" id="3.4.21.-" evidence="8"/>
<proteinExistence type="inferred from homology"/>
<dbReference type="InterPro" id="IPR038565">
    <property type="entry name" value="CLIP_sf"/>
</dbReference>
<dbReference type="InterPro" id="IPR022700">
    <property type="entry name" value="CLIP"/>
</dbReference>
<dbReference type="InterPro" id="IPR009003">
    <property type="entry name" value="Peptidase_S1_PA"/>
</dbReference>
<keyword evidence="3 8" id="KW-0378">Hydrolase</keyword>
<accession>A0ABM1YTS5</accession>
<evidence type="ECO:0000259" key="11">
    <source>
        <dbReference type="PROSITE" id="PS50240"/>
    </source>
</evidence>
<organism evidence="12 13">
    <name type="scientific">Aedes albopictus</name>
    <name type="common">Asian tiger mosquito</name>
    <name type="synonym">Stegomyia albopicta</name>
    <dbReference type="NCBI Taxonomy" id="7160"/>
    <lineage>
        <taxon>Eukaryota</taxon>
        <taxon>Metazoa</taxon>
        <taxon>Ecdysozoa</taxon>
        <taxon>Arthropoda</taxon>
        <taxon>Hexapoda</taxon>
        <taxon>Insecta</taxon>
        <taxon>Pterygota</taxon>
        <taxon>Neoptera</taxon>
        <taxon>Endopterygota</taxon>
        <taxon>Diptera</taxon>
        <taxon>Nematocera</taxon>
        <taxon>Culicoidea</taxon>
        <taxon>Culicidae</taxon>
        <taxon>Culicinae</taxon>
        <taxon>Aedini</taxon>
        <taxon>Aedes</taxon>
        <taxon>Stegomyia</taxon>
    </lineage>
</organism>
<dbReference type="InterPro" id="IPR043504">
    <property type="entry name" value="Peptidase_S1_PA_chymotrypsin"/>
</dbReference>
<dbReference type="InterPro" id="IPR001314">
    <property type="entry name" value="Peptidase_S1A"/>
</dbReference>
<evidence type="ECO:0000256" key="4">
    <source>
        <dbReference type="ARBA" id="ARBA00022825"/>
    </source>
</evidence>
<dbReference type="SUPFAM" id="SSF50494">
    <property type="entry name" value="Trypsin-like serine proteases"/>
    <property type="match status" value="1"/>
</dbReference>
<evidence type="ECO:0000313" key="12">
    <source>
        <dbReference type="EnsemblMetazoa" id="AALFPA23_012087.P17240"/>
    </source>
</evidence>
<sequence length="451" mass="50655">MPKPVISCAASTQRTNFRTNYKSLIPVCAVINLCLNATWWFAHLSQFTRVPWRRFKKLNSQLTRSDQLTTEPTLANMFTAKSSALLLFLGTVVVEAITLLPCEIPNEDAIGYCIPTYGCTAYQKLIATGPLDYEQQEFVNQLNCSRTGVCCPPRANVYQNPRIELPKLDKDLIANCGADTTEDRIFGGQVTTIDEFPWLALLFYESMQTGMLHPSCGGALVAKRWVLTAAHCVTGKSYTNLGPLKFVRLGEHNLDTEVDCDLNEDCNEKALDIEVEKAIPHPDYDSKSWDRYNDVALVKLANDAPFTDFIRHICLPGYYNLTEQLSKENMKYVAAGWGRTDFYNTSTSVPSKLKLKVSLPHVDQERCRTVYAEHTIRIADSQICAGGQKAHDTCRGDSGSPLMYYNRQHARWFAYGIVSRGPSQCGTEGVPSIYTNIFKYGDWVRRTIASN</sequence>
<keyword evidence="13" id="KW-1185">Reference proteome</keyword>
<dbReference type="Pfam" id="PF00089">
    <property type="entry name" value="Trypsin"/>
    <property type="match status" value="1"/>
</dbReference>
<keyword evidence="10" id="KW-0812">Transmembrane</keyword>
<reference evidence="12" key="2">
    <citation type="submission" date="2025-05" db="UniProtKB">
        <authorList>
            <consortium name="EnsemblMetazoa"/>
        </authorList>
    </citation>
    <scope>IDENTIFICATION</scope>
    <source>
        <strain evidence="12">Foshan</strain>
    </source>
</reference>
<feature type="transmembrane region" description="Helical" evidence="10">
    <location>
        <begin position="21"/>
        <end position="42"/>
    </location>
</feature>
<comment type="similarity">
    <text evidence="7 9">Belongs to the peptidase S1 family. CLIP subfamily.</text>
</comment>
<evidence type="ECO:0000256" key="7">
    <source>
        <dbReference type="ARBA" id="ARBA00024195"/>
    </source>
</evidence>
<dbReference type="CDD" id="cd00190">
    <property type="entry name" value="Tryp_SPc"/>
    <property type="match status" value="1"/>
</dbReference>
<evidence type="ECO:0000256" key="3">
    <source>
        <dbReference type="ARBA" id="ARBA00022801"/>
    </source>
</evidence>
<dbReference type="EnsemblMetazoa" id="AALFPA23_012087.R17240">
    <property type="protein sequence ID" value="AALFPA23_012087.P17240"/>
    <property type="gene ID" value="AALFPA23_012087"/>
</dbReference>
<dbReference type="Proteomes" id="UP000069940">
    <property type="component" value="Unassembled WGS sequence"/>
</dbReference>
<keyword evidence="10" id="KW-0472">Membrane</keyword>
<name>A0ABM1YTS5_AEDAL</name>
<keyword evidence="9" id="KW-0964">Secreted</keyword>
<evidence type="ECO:0000313" key="13">
    <source>
        <dbReference type="Proteomes" id="UP000069940"/>
    </source>
</evidence>
<evidence type="ECO:0000256" key="10">
    <source>
        <dbReference type="SAM" id="Phobius"/>
    </source>
</evidence>
<dbReference type="SMART" id="SM00020">
    <property type="entry name" value="Tryp_SPc"/>
    <property type="match status" value="1"/>
</dbReference>
<protein>
    <recommendedName>
        <fullName evidence="9">CLIP domain-containing serine protease</fullName>
        <ecNumber evidence="8">3.4.21.-</ecNumber>
    </recommendedName>
</protein>
<evidence type="ECO:0000256" key="6">
    <source>
        <dbReference type="ARBA" id="ARBA00023180"/>
    </source>
</evidence>
<feature type="domain" description="Peptidase S1" evidence="11">
    <location>
        <begin position="185"/>
        <end position="449"/>
    </location>
</feature>
<comment type="domain">
    <text evidence="9">The clip domain consists of 35-55 residues which are 'knitted' together usually by 3 conserved disulfide bonds forming a clip-like compact structure.</text>
</comment>
<reference evidence="13" key="1">
    <citation type="journal article" date="2015" name="Proc. Natl. Acad. Sci. U.S.A.">
        <title>Genome sequence of the Asian Tiger mosquito, Aedes albopictus, reveals insights into its biology, genetics, and evolution.</title>
        <authorList>
            <person name="Chen X.G."/>
            <person name="Jiang X."/>
            <person name="Gu J."/>
            <person name="Xu M."/>
            <person name="Wu Y."/>
            <person name="Deng Y."/>
            <person name="Zhang C."/>
            <person name="Bonizzoni M."/>
            <person name="Dermauw W."/>
            <person name="Vontas J."/>
            <person name="Armbruster P."/>
            <person name="Huang X."/>
            <person name="Yang Y."/>
            <person name="Zhang H."/>
            <person name="He W."/>
            <person name="Peng H."/>
            <person name="Liu Y."/>
            <person name="Wu K."/>
            <person name="Chen J."/>
            <person name="Lirakis M."/>
            <person name="Topalis P."/>
            <person name="Van Leeuwen T."/>
            <person name="Hall A.B."/>
            <person name="Jiang X."/>
            <person name="Thorpe C."/>
            <person name="Mueller R.L."/>
            <person name="Sun C."/>
            <person name="Waterhouse R.M."/>
            <person name="Yan G."/>
            <person name="Tu Z.J."/>
            <person name="Fang X."/>
            <person name="James A.A."/>
        </authorList>
    </citation>
    <scope>NUCLEOTIDE SEQUENCE [LARGE SCALE GENOMIC DNA]</scope>
    <source>
        <strain evidence="13">Foshan</strain>
    </source>
</reference>
<dbReference type="Gene3D" id="2.40.10.10">
    <property type="entry name" value="Trypsin-like serine proteases"/>
    <property type="match status" value="2"/>
</dbReference>
<keyword evidence="6" id="KW-0325">Glycoprotein</keyword>
<dbReference type="PROSITE" id="PS00134">
    <property type="entry name" value="TRYPSIN_HIS"/>
    <property type="match status" value="1"/>
</dbReference>
<keyword evidence="1 8" id="KW-0645">Protease</keyword>
<dbReference type="PRINTS" id="PR00722">
    <property type="entry name" value="CHYMOTRYPSIN"/>
</dbReference>
<keyword evidence="4 8" id="KW-0720">Serine protease</keyword>
<dbReference type="PROSITE" id="PS50240">
    <property type="entry name" value="TRYPSIN_DOM"/>
    <property type="match status" value="1"/>
</dbReference>
<evidence type="ECO:0000256" key="8">
    <source>
        <dbReference type="RuleBase" id="RU363034"/>
    </source>
</evidence>
<evidence type="ECO:0000256" key="5">
    <source>
        <dbReference type="ARBA" id="ARBA00023157"/>
    </source>
</evidence>
<dbReference type="Gene3D" id="3.30.1640.30">
    <property type="match status" value="1"/>
</dbReference>
<evidence type="ECO:0000256" key="1">
    <source>
        <dbReference type="ARBA" id="ARBA00022670"/>
    </source>
</evidence>
<keyword evidence="10" id="KW-1133">Transmembrane helix</keyword>
<dbReference type="InterPro" id="IPR001254">
    <property type="entry name" value="Trypsin_dom"/>
</dbReference>
<dbReference type="InterPro" id="IPR051487">
    <property type="entry name" value="Ser/Thr_Proteases_Immune/Dev"/>
</dbReference>
<dbReference type="Pfam" id="PF12032">
    <property type="entry name" value="CLIP"/>
    <property type="match status" value="1"/>
</dbReference>
<keyword evidence="5" id="KW-1015">Disulfide bond</keyword>
<dbReference type="InterPro" id="IPR018114">
    <property type="entry name" value="TRYPSIN_HIS"/>
</dbReference>
<dbReference type="InterPro" id="IPR033116">
    <property type="entry name" value="TRYPSIN_SER"/>
</dbReference>
<comment type="subcellular location">
    <subcellularLocation>
        <location evidence="9">Secreted</location>
    </subcellularLocation>
</comment>